<evidence type="ECO:0000313" key="2">
    <source>
        <dbReference type="EMBL" id="OAF64302.1"/>
    </source>
</evidence>
<dbReference type="Proteomes" id="UP000078046">
    <property type="component" value="Unassembled WGS sequence"/>
</dbReference>
<organism evidence="2 3">
    <name type="scientific">Intoshia linei</name>
    <dbReference type="NCBI Taxonomy" id="1819745"/>
    <lineage>
        <taxon>Eukaryota</taxon>
        <taxon>Metazoa</taxon>
        <taxon>Spiralia</taxon>
        <taxon>Lophotrochozoa</taxon>
        <taxon>Mesozoa</taxon>
        <taxon>Orthonectida</taxon>
        <taxon>Rhopaluridae</taxon>
        <taxon>Intoshia</taxon>
    </lineage>
</organism>
<dbReference type="SUPFAM" id="SSF50729">
    <property type="entry name" value="PH domain-like"/>
    <property type="match status" value="1"/>
</dbReference>
<keyword evidence="3" id="KW-1185">Reference proteome</keyword>
<dbReference type="EMBL" id="LWCA01001947">
    <property type="protein sequence ID" value="OAF64302.1"/>
    <property type="molecule type" value="Genomic_DNA"/>
</dbReference>
<dbReference type="InterPro" id="IPR056429">
    <property type="entry name" value="PH_CMIP"/>
</dbReference>
<protein>
    <recommendedName>
        <fullName evidence="1">C-Maf-inducing protein PH domain-containing protein</fullName>
    </recommendedName>
</protein>
<evidence type="ECO:0000259" key="1">
    <source>
        <dbReference type="Pfam" id="PF23066"/>
    </source>
</evidence>
<gene>
    <name evidence="2" type="ORF">A3Q56_07976</name>
</gene>
<dbReference type="Pfam" id="PF23066">
    <property type="entry name" value="PH_21"/>
    <property type="match status" value="1"/>
</dbReference>
<comment type="caution">
    <text evidence="2">The sequence shown here is derived from an EMBL/GenBank/DDBJ whole genome shotgun (WGS) entry which is preliminary data.</text>
</comment>
<name>A0A177AS04_9BILA</name>
<sequence length="306" mass="35870">MSQSVMNCAFVSTNDENLRIKSPLGQEILCENQESKHTFEDKFVETKVFKSDGNFFDAESFSKLEKYSNSFSSSEFTFNSEADLQINVDDASDDLFIERNHQKDVVLTNYTKPPFSFIDSFDIQIAKCEDSVMRHESFQFNVNLSRVNVLKNFLLSPFCKKLRWESNRFDIHNIVIVAKYNRGIAPQLIDIDSIQQCMIVKKCESHKSICIKLKMRGGDCYFINFKSEYERRQWITILKLRKDIIDYTYKLKNTQNRKEFIHLLENFVATCILFSKRKNETIQPYSELISNILDVVDCNVYRTNGI</sequence>
<proteinExistence type="predicted"/>
<accession>A0A177AS04</accession>
<reference evidence="2 3" key="1">
    <citation type="submission" date="2016-04" db="EMBL/GenBank/DDBJ databases">
        <title>The genome of Intoshia linei affirms orthonectids as highly simplified spiralians.</title>
        <authorList>
            <person name="Mikhailov K.V."/>
            <person name="Slusarev G.S."/>
            <person name="Nikitin M.A."/>
            <person name="Logacheva M.D."/>
            <person name="Penin A."/>
            <person name="Aleoshin V."/>
            <person name="Panchin Y.V."/>
        </authorList>
    </citation>
    <scope>NUCLEOTIDE SEQUENCE [LARGE SCALE GENOMIC DNA]</scope>
    <source>
        <strain evidence="2">Intl2013</strain>
        <tissue evidence="2">Whole animal</tissue>
    </source>
</reference>
<evidence type="ECO:0000313" key="3">
    <source>
        <dbReference type="Proteomes" id="UP000078046"/>
    </source>
</evidence>
<feature type="domain" description="C-Maf-inducing protein PH" evidence="1">
    <location>
        <begin position="149"/>
        <end position="251"/>
    </location>
</feature>
<dbReference type="AlphaFoldDB" id="A0A177AS04"/>